<evidence type="ECO:0000256" key="4">
    <source>
        <dbReference type="ARBA" id="ARBA00023267"/>
    </source>
</evidence>
<evidence type="ECO:0000313" key="8">
    <source>
        <dbReference type="EMBL" id="MDM8563611.1"/>
    </source>
</evidence>
<keyword evidence="9" id="KW-1185">Reference proteome</keyword>
<dbReference type="Pfam" id="PF03099">
    <property type="entry name" value="BPL_LplA_LipB"/>
    <property type="match status" value="1"/>
</dbReference>
<dbReference type="EC" id="6.3.4.15" evidence="5"/>
<dbReference type="SUPFAM" id="SSF55681">
    <property type="entry name" value="Class II aaRS and biotin synthetases"/>
    <property type="match status" value="1"/>
</dbReference>
<dbReference type="EMBL" id="JAUCGM010000749">
    <property type="protein sequence ID" value="MDM8563611.1"/>
    <property type="molecule type" value="Genomic_DNA"/>
</dbReference>
<evidence type="ECO:0000256" key="6">
    <source>
        <dbReference type="ARBA" id="ARBA00047846"/>
    </source>
</evidence>
<evidence type="ECO:0000313" key="9">
    <source>
        <dbReference type="Proteomes" id="UP001171945"/>
    </source>
</evidence>
<dbReference type="InterPro" id="IPR004408">
    <property type="entry name" value="Biotin_CoA_COase_ligase"/>
</dbReference>
<evidence type="ECO:0000256" key="1">
    <source>
        <dbReference type="ARBA" id="ARBA00022598"/>
    </source>
</evidence>
<dbReference type="Pfam" id="PF02237">
    <property type="entry name" value="BPL_C"/>
    <property type="match status" value="1"/>
</dbReference>
<dbReference type="InterPro" id="IPR008988">
    <property type="entry name" value="Transcriptional_repressor_C"/>
</dbReference>
<dbReference type="SUPFAM" id="SSF50037">
    <property type="entry name" value="C-terminal domain of transcriptional repressors"/>
    <property type="match status" value="1"/>
</dbReference>
<dbReference type="Proteomes" id="UP001171945">
    <property type="component" value="Unassembled WGS sequence"/>
</dbReference>
<reference evidence="8" key="1">
    <citation type="submission" date="2023-06" db="EMBL/GenBank/DDBJ databases">
        <title>Uncultivated large filamentous bacteria from sulfidic sediments reveal new species and different genomic features in energy metabolism and defense.</title>
        <authorList>
            <person name="Fonseca A."/>
        </authorList>
    </citation>
    <scope>NUCLEOTIDE SEQUENCE</scope>
    <source>
        <strain evidence="8">HSG4</strain>
    </source>
</reference>
<protein>
    <recommendedName>
        <fullName evidence="5">biotin--[biotin carboxyl-carrier protein] ligase</fullName>
        <ecNumber evidence="5">6.3.4.15</ecNumber>
    </recommendedName>
</protein>
<dbReference type="NCBIfam" id="TIGR00121">
    <property type="entry name" value="birA_ligase"/>
    <property type="match status" value="1"/>
</dbReference>
<keyword evidence="3" id="KW-0067">ATP-binding</keyword>
<comment type="caution">
    <text evidence="8">The sequence shown here is derived from an EMBL/GenBank/DDBJ whole genome shotgun (WGS) entry which is preliminary data.</text>
</comment>
<evidence type="ECO:0000256" key="2">
    <source>
        <dbReference type="ARBA" id="ARBA00022741"/>
    </source>
</evidence>
<evidence type="ECO:0000256" key="5">
    <source>
        <dbReference type="ARBA" id="ARBA00024227"/>
    </source>
</evidence>
<feature type="non-terminal residue" evidence="8">
    <location>
        <position position="1"/>
    </location>
</feature>
<dbReference type="Gene3D" id="2.30.30.100">
    <property type="match status" value="1"/>
</dbReference>
<dbReference type="GO" id="GO:0004077">
    <property type="term" value="F:biotin--[biotin carboxyl-carrier protein] ligase activity"/>
    <property type="evidence" value="ECO:0007669"/>
    <property type="project" value="UniProtKB-EC"/>
</dbReference>
<dbReference type="Gene3D" id="3.30.930.10">
    <property type="entry name" value="Bira Bifunctional Protein, Domain 2"/>
    <property type="match status" value="1"/>
</dbReference>
<evidence type="ECO:0000256" key="3">
    <source>
        <dbReference type="ARBA" id="ARBA00022840"/>
    </source>
</evidence>
<comment type="catalytic activity">
    <reaction evidence="6">
        <text>biotin + L-lysyl-[protein] + ATP = N(6)-biotinyl-L-lysyl-[protein] + AMP + diphosphate + H(+)</text>
        <dbReference type="Rhea" id="RHEA:11756"/>
        <dbReference type="Rhea" id="RHEA-COMP:9752"/>
        <dbReference type="Rhea" id="RHEA-COMP:10505"/>
        <dbReference type="ChEBI" id="CHEBI:15378"/>
        <dbReference type="ChEBI" id="CHEBI:29969"/>
        <dbReference type="ChEBI" id="CHEBI:30616"/>
        <dbReference type="ChEBI" id="CHEBI:33019"/>
        <dbReference type="ChEBI" id="CHEBI:57586"/>
        <dbReference type="ChEBI" id="CHEBI:83144"/>
        <dbReference type="ChEBI" id="CHEBI:456215"/>
        <dbReference type="EC" id="6.3.4.15"/>
    </reaction>
</comment>
<keyword evidence="4" id="KW-0092">Biotin</keyword>
<accession>A0ABT7VVN4</accession>
<dbReference type="InterPro" id="IPR003142">
    <property type="entry name" value="BPL_C"/>
</dbReference>
<dbReference type="PANTHER" id="PTHR12835:SF5">
    <property type="entry name" value="BIOTIN--PROTEIN LIGASE"/>
    <property type="match status" value="1"/>
</dbReference>
<proteinExistence type="predicted"/>
<feature type="domain" description="BPL/LPL catalytic" evidence="7">
    <location>
        <begin position="1"/>
        <end position="170"/>
    </location>
</feature>
<name>A0ABT7VVN4_9GAMM</name>
<keyword evidence="1 8" id="KW-0436">Ligase</keyword>
<evidence type="ECO:0000259" key="7">
    <source>
        <dbReference type="PROSITE" id="PS51733"/>
    </source>
</evidence>
<dbReference type="PANTHER" id="PTHR12835">
    <property type="entry name" value="BIOTIN PROTEIN LIGASE"/>
    <property type="match status" value="1"/>
</dbReference>
<dbReference type="PROSITE" id="PS51733">
    <property type="entry name" value="BPL_LPL_CATALYTIC"/>
    <property type="match status" value="1"/>
</dbReference>
<gene>
    <name evidence="8" type="ORF">QUF54_09680</name>
</gene>
<organism evidence="8 9">
    <name type="scientific">Candidatus Marithioploca araucensis</name>
    <dbReference type="NCBI Taxonomy" id="70273"/>
    <lineage>
        <taxon>Bacteria</taxon>
        <taxon>Pseudomonadati</taxon>
        <taxon>Pseudomonadota</taxon>
        <taxon>Gammaproteobacteria</taxon>
        <taxon>Thiotrichales</taxon>
        <taxon>Thiotrichaceae</taxon>
        <taxon>Candidatus Marithioploca</taxon>
    </lineage>
</organism>
<dbReference type="InterPro" id="IPR045864">
    <property type="entry name" value="aa-tRNA-synth_II/BPL/LPL"/>
</dbReference>
<dbReference type="CDD" id="cd16442">
    <property type="entry name" value="BPL"/>
    <property type="match status" value="1"/>
</dbReference>
<dbReference type="InterPro" id="IPR004143">
    <property type="entry name" value="BPL_LPL_catalytic"/>
</dbReference>
<keyword evidence="2" id="KW-0547">Nucleotide-binding</keyword>
<sequence>IHIEIHSVLDSTNSYDLQYKGAMPYACLAEYQTAGHGRHGRQWISPIGSGLCLSLKQRIQNKPLSGLNIALAVTVVRVLHLLGATDVGIKWPNDILWQGRKLAGLLLESGKNSEIVFGIGINVKMVECNSKAINQPYVDLYSILGQTSPSRNILAAKIIEHCLQTLTNYPQLGLNAFQQDWHRFDLSYGQLVTLETPQSENKTYSTGIACGIDEEGALLLQIGNQKQRYVDGEVSLRL</sequence>